<reference evidence="2" key="1">
    <citation type="submission" date="2023-03" db="EMBL/GenBank/DDBJ databases">
        <title>Massive genome expansion in bonnet fungi (Mycena s.s.) driven by repeated elements and novel gene families across ecological guilds.</title>
        <authorList>
            <consortium name="Lawrence Berkeley National Laboratory"/>
            <person name="Harder C.B."/>
            <person name="Miyauchi S."/>
            <person name="Viragh M."/>
            <person name="Kuo A."/>
            <person name="Thoen E."/>
            <person name="Andreopoulos B."/>
            <person name="Lu D."/>
            <person name="Skrede I."/>
            <person name="Drula E."/>
            <person name="Henrissat B."/>
            <person name="Morin E."/>
            <person name="Kohler A."/>
            <person name="Barry K."/>
            <person name="LaButti K."/>
            <person name="Morin E."/>
            <person name="Salamov A."/>
            <person name="Lipzen A."/>
            <person name="Mereny Z."/>
            <person name="Hegedus B."/>
            <person name="Baldrian P."/>
            <person name="Stursova M."/>
            <person name="Weitz H."/>
            <person name="Taylor A."/>
            <person name="Grigoriev I.V."/>
            <person name="Nagy L.G."/>
            <person name="Martin F."/>
            <person name="Kauserud H."/>
        </authorList>
    </citation>
    <scope>NUCLEOTIDE SEQUENCE</scope>
    <source>
        <strain evidence="2">CBHHK182m</strain>
    </source>
</reference>
<organism evidence="2 3">
    <name type="scientific">Mycena metata</name>
    <dbReference type="NCBI Taxonomy" id="1033252"/>
    <lineage>
        <taxon>Eukaryota</taxon>
        <taxon>Fungi</taxon>
        <taxon>Dikarya</taxon>
        <taxon>Basidiomycota</taxon>
        <taxon>Agaricomycotina</taxon>
        <taxon>Agaricomycetes</taxon>
        <taxon>Agaricomycetidae</taxon>
        <taxon>Agaricales</taxon>
        <taxon>Marasmiineae</taxon>
        <taxon>Mycenaceae</taxon>
        <taxon>Mycena</taxon>
    </lineage>
</organism>
<feature type="compositionally biased region" description="Basic and acidic residues" evidence="1">
    <location>
        <begin position="7"/>
        <end position="22"/>
    </location>
</feature>
<accession>A0AAD7INR2</accession>
<dbReference type="Proteomes" id="UP001215598">
    <property type="component" value="Unassembled WGS sequence"/>
</dbReference>
<name>A0AAD7INR2_9AGAR</name>
<proteinExistence type="predicted"/>
<evidence type="ECO:0000313" key="2">
    <source>
        <dbReference type="EMBL" id="KAJ7746048.1"/>
    </source>
</evidence>
<sequence length="362" mass="37033">MGTGRLGDAHHAQPAHAAREEYEYTQAAAATGRIESRTRLRMRRAASGRGSGHACGDERGGYASSGTGSAGRLIMVGKGRDRLGRVAWVRTLTRTRQCRTARSAARSAAPTLLREVGAGCGGDAAGVIQRNDALKVEHGWGVMGQTGEVGTQKGNQVAPVLPPPFALPPPLGHAVGGVQRDCDSVQRRNIGDGGAGEEMAVSAQAQYEYVQPLSSTALQSARASAAPRARRLWRDGSAAGMAGTTLTAVVRVRPTAAAHGGAYPPQIAGASDAVLRLRPYGRYSHGGTSSLSSSTTSTAMVMVTSGGEDAAAADDGVGGHVGRAGAGYSGLCKGRSGGLTLVSPALYAGQRGFYELEAAEKA</sequence>
<dbReference type="AlphaFoldDB" id="A0AAD7INR2"/>
<dbReference type="EMBL" id="JARKIB010000081">
    <property type="protein sequence ID" value="KAJ7746048.1"/>
    <property type="molecule type" value="Genomic_DNA"/>
</dbReference>
<evidence type="ECO:0000313" key="3">
    <source>
        <dbReference type="Proteomes" id="UP001215598"/>
    </source>
</evidence>
<comment type="caution">
    <text evidence="2">The sequence shown here is derived from an EMBL/GenBank/DDBJ whole genome shotgun (WGS) entry which is preliminary data.</text>
</comment>
<protein>
    <submittedName>
        <fullName evidence="2">Uncharacterized protein</fullName>
    </submittedName>
</protein>
<evidence type="ECO:0000256" key="1">
    <source>
        <dbReference type="SAM" id="MobiDB-lite"/>
    </source>
</evidence>
<gene>
    <name evidence="2" type="ORF">B0H16DRAFT_1692854</name>
</gene>
<feature type="region of interest" description="Disordered" evidence="1">
    <location>
        <begin position="1"/>
        <end position="71"/>
    </location>
</feature>
<keyword evidence="3" id="KW-1185">Reference proteome</keyword>
<feature type="compositionally biased region" description="Low complexity" evidence="1">
    <location>
        <begin position="61"/>
        <end position="71"/>
    </location>
</feature>